<evidence type="ECO:0000256" key="6">
    <source>
        <dbReference type="ARBA" id="ARBA00023274"/>
    </source>
</evidence>
<dbReference type="GO" id="GO:0003723">
    <property type="term" value="F:RNA binding"/>
    <property type="evidence" value="ECO:0007669"/>
    <property type="project" value="UniProtKB-KW"/>
</dbReference>
<gene>
    <name evidence="10" type="ORF">O6P43_013254</name>
</gene>
<dbReference type="InterPro" id="IPR003165">
    <property type="entry name" value="Piwi"/>
</dbReference>
<keyword evidence="3" id="KW-0810">Translation regulation</keyword>
<dbReference type="FunFam" id="2.170.260.10:FF:000008">
    <property type="entry name" value="Protein argonaute 7"/>
    <property type="match status" value="1"/>
</dbReference>
<dbReference type="SUPFAM" id="SSF53098">
    <property type="entry name" value="Ribonuclease H-like"/>
    <property type="match status" value="1"/>
</dbReference>
<keyword evidence="5" id="KW-0943">RNA-mediated gene silencing</keyword>
<comment type="similarity">
    <text evidence="1">Belongs to the argonaute family. Ago subfamily.</text>
</comment>
<proteinExistence type="inferred from homology"/>
<feature type="compositionally biased region" description="Low complexity" evidence="7">
    <location>
        <begin position="30"/>
        <end position="50"/>
    </location>
</feature>
<feature type="domain" description="PAZ" evidence="8">
    <location>
        <begin position="401"/>
        <end position="520"/>
    </location>
</feature>
<sequence>MERGGSGGYGGRARPRGGSGGRDWRGGRGWNNRGRGFQLQQQQQYYEQQQWRPSRPGGTDWNPSNAVPEGSTWVGPGEGRGRVDYGRGGGGERGGGRRGGGGERGGGRRGGGGGRGGEGRGRDGGRRGWESVPPSTGPGESQYGGTSAEPIPDPVLSEMEELKISNPVSPGPSSVVQNLDKLSPVKRPDHGGTVATRYTRLCVNHFPVHFNPETTIWHYDVDIKPAVSKHGRSKKISKAELAMVREKLSYDNPTEFPLSKTAYDGEKNIFSAVRLTKGNAKEKFEVVLSDGEGEGARSCLYVIYIQVVAELKLRKLKDYLSGHLLSIPRDILQGMDLVMKENPARRTIALGRNFYPRRQDGKDLGHGLMALRGFQHSLKPTSQGLALCLDYSVLAFRKKMPVLDFLKEHIDGFNVNEFRKFRRDIDEVLTGLKVTVTHRRTKQKYTIAGLTSEDTRSLTFSIVEDPRDNNPPKEVKPKIKLVDYFMEKYGKDIVYKDIPCLEFGGNKKNFVPMEFCVLIEGQRYPKEYLDRDAAGFLKNMSLSRPKEREERICNMMQSEDGPCGGGFIQNFGMNVNMNMTRVTGRVIGPPELKVGDRNGRPIKISVDPLKCQWNLVGKSLVEGKSIERWAILDFTSGFKKLNLNQFVPRLMDRGRNLGMHMEEPLLCESTSMRKFSSVHLLQELLESIKEQAYRKGGGRLQFLLCAMAEKDPGYKYLKWISETKIGLVTQCCLSREANKGNDQYLANLSLKINAKLGGSNVELVNRFPQFKGEGHVMFIGADVNHPGSRNTTSPSIAAVVATLNWPAANRYAARVCPQDHRKEKILHFGDICVDLVESYARINGVKPEKIIIFRDGVSEGQFDMVLNEELADLKRAFHGMNYSPTVTVIVAQKRHQTRLFPERERDGAPSGNMFPGTVVDTEIVHFSEFDFYLCSHYGSIGTSKPTHYYVLWDEHSFTSDGLQRLIYDMCFTFARCTKPVSLVPPVYYADLAAYRGRLYHDAQMDGQSPASSSLSSAASLGERFYKLHGDLENIMFFV</sequence>
<dbReference type="Pfam" id="PF16486">
    <property type="entry name" value="ArgoN"/>
    <property type="match status" value="1"/>
</dbReference>
<dbReference type="PROSITE" id="PS50822">
    <property type="entry name" value="PIWI"/>
    <property type="match status" value="1"/>
</dbReference>
<dbReference type="SUPFAM" id="SSF101690">
    <property type="entry name" value="PAZ domain"/>
    <property type="match status" value="1"/>
</dbReference>
<dbReference type="InterPro" id="IPR003100">
    <property type="entry name" value="PAZ_dom"/>
</dbReference>
<feature type="compositionally biased region" description="Gly residues" evidence="7">
    <location>
        <begin position="86"/>
        <end position="116"/>
    </location>
</feature>
<dbReference type="GO" id="GO:1990904">
    <property type="term" value="C:ribonucleoprotein complex"/>
    <property type="evidence" value="ECO:0007669"/>
    <property type="project" value="UniProtKB-KW"/>
</dbReference>
<keyword evidence="6" id="KW-0687">Ribonucleoprotein</keyword>
<evidence type="ECO:0000313" key="10">
    <source>
        <dbReference type="EMBL" id="KAJ7969268.1"/>
    </source>
</evidence>
<dbReference type="AlphaFoldDB" id="A0AAD7PVE1"/>
<dbReference type="InterPro" id="IPR045246">
    <property type="entry name" value="Piwi_ago-like"/>
</dbReference>
<dbReference type="Pfam" id="PF08699">
    <property type="entry name" value="ArgoL1"/>
    <property type="match status" value="1"/>
</dbReference>
<dbReference type="GO" id="GO:0051607">
    <property type="term" value="P:defense response to virus"/>
    <property type="evidence" value="ECO:0007669"/>
    <property type="project" value="UniProtKB-ARBA"/>
</dbReference>
<keyword evidence="11" id="KW-1185">Reference proteome</keyword>
<dbReference type="SMART" id="SM00949">
    <property type="entry name" value="PAZ"/>
    <property type="match status" value="1"/>
</dbReference>
<dbReference type="Pfam" id="PF02170">
    <property type="entry name" value="PAZ"/>
    <property type="match status" value="1"/>
</dbReference>
<feature type="domain" description="Piwi" evidence="9">
    <location>
        <begin position="702"/>
        <end position="1001"/>
    </location>
</feature>
<feature type="compositionally biased region" description="Gly residues" evidence="7">
    <location>
        <begin position="1"/>
        <end position="21"/>
    </location>
</feature>
<evidence type="ECO:0000256" key="2">
    <source>
        <dbReference type="ARBA" id="ARBA00022491"/>
    </source>
</evidence>
<dbReference type="Gene3D" id="2.170.260.10">
    <property type="entry name" value="paz domain"/>
    <property type="match status" value="1"/>
</dbReference>
<dbReference type="GO" id="GO:0031047">
    <property type="term" value="P:regulatory ncRNA-mediated gene silencing"/>
    <property type="evidence" value="ECO:0007669"/>
    <property type="project" value="UniProtKB-KW"/>
</dbReference>
<dbReference type="Proteomes" id="UP001163823">
    <property type="component" value="Chromosome 5"/>
</dbReference>
<evidence type="ECO:0000259" key="8">
    <source>
        <dbReference type="PROSITE" id="PS50821"/>
    </source>
</evidence>
<evidence type="ECO:0000256" key="5">
    <source>
        <dbReference type="ARBA" id="ARBA00023158"/>
    </source>
</evidence>
<dbReference type="GO" id="GO:0006417">
    <property type="term" value="P:regulation of translation"/>
    <property type="evidence" value="ECO:0007669"/>
    <property type="project" value="UniProtKB-KW"/>
</dbReference>
<dbReference type="PROSITE" id="PS50821">
    <property type="entry name" value="PAZ"/>
    <property type="match status" value="1"/>
</dbReference>
<name>A0AAD7PVE1_QUISA</name>
<comment type="caution">
    <text evidence="10">The sequence shown here is derived from an EMBL/GenBank/DDBJ whole genome shotgun (WGS) entry which is preliminary data.</text>
</comment>
<dbReference type="InterPro" id="IPR036085">
    <property type="entry name" value="PAZ_dom_sf"/>
</dbReference>
<evidence type="ECO:0000256" key="3">
    <source>
        <dbReference type="ARBA" id="ARBA00022845"/>
    </source>
</evidence>
<dbReference type="SMART" id="SM01163">
    <property type="entry name" value="DUF1785"/>
    <property type="match status" value="1"/>
</dbReference>
<dbReference type="InterPro" id="IPR036397">
    <property type="entry name" value="RNaseH_sf"/>
</dbReference>
<dbReference type="InterPro" id="IPR012337">
    <property type="entry name" value="RNaseH-like_sf"/>
</dbReference>
<dbReference type="InterPro" id="IPR032474">
    <property type="entry name" value="Argonaute_N"/>
</dbReference>
<dbReference type="Pfam" id="PF02171">
    <property type="entry name" value="Piwi"/>
    <property type="match status" value="1"/>
</dbReference>
<dbReference type="CDD" id="cd02846">
    <property type="entry name" value="PAZ_argonaute_like"/>
    <property type="match status" value="1"/>
</dbReference>
<accession>A0AAD7PVE1</accession>
<dbReference type="SMART" id="SM00950">
    <property type="entry name" value="Piwi"/>
    <property type="match status" value="1"/>
</dbReference>
<feature type="compositionally biased region" description="Basic and acidic residues" evidence="7">
    <location>
        <begin position="117"/>
        <end position="129"/>
    </location>
</feature>
<dbReference type="Gene3D" id="3.30.420.10">
    <property type="entry name" value="Ribonuclease H-like superfamily/Ribonuclease H"/>
    <property type="match status" value="1"/>
</dbReference>
<keyword evidence="2" id="KW-0678">Repressor</keyword>
<dbReference type="InterPro" id="IPR014811">
    <property type="entry name" value="ArgoL1"/>
</dbReference>
<feature type="compositionally biased region" description="Low complexity" evidence="7">
    <location>
        <begin position="167"/>
        <end position="176"/>
    </location>
</feature>
<organism evidence="10 11">
    <name type="scientific">Quillaja saponaria</name>
    <name type="common">Soap bark tree</name>
    <dbReference type="NCBI Taxonomy" id="32244"/>
    <lineage>
        <taxon>Eukaryota</taxon>
        <taxon>Viridiplantae</taxon>
        <taxon>Streptophyta</taxon>
        <taxon>Embryophyta</taxon>
        <taxon>Tracheophyta</taxon>
        <taxon>Spermatophyta</taxon>
        <taxon>Magnoliopsida</taxon>
        <taxon>eudicotyledons</taxon>
        <taxon>Gunneridae</taxon>
        <taxon>Pentapetalae</taxon>
        <taxon>rosids</taxon>
        <taxon>fabids</taxon>
        <taxon>Fabales</taxon>
        <taxon>Quillajaceae</taxon>
        <taxon>Quillaja</taxon>
    </lineage>
</organism>
<evidence type="ECO:0000313" key="11">
    <source>
        <dbReference type="Proteomes" id="UP001163823"/>
    </source>
</evidence>
<feature type="region of interest" description="Disordered" evidence="7">
    <location>
        <begin position="1"/>
        <end position="191"/>
    </location>
</feature>
<protein>
    <submittedName>
        <fullName evidence="10">Argonaute family protein</fullName>
    </submittedName>
</protein>
<keyword evidence="4" id="KW-0694">RNA-binding</keyword>
<evidence type="ECO:0000256" key="1">
    <source>
        <dbReference type="ARBA" id="ARBA00008201"/>
    </source>
</evidence>
<dbReference type="CDD" id="cd04657">
    <property type="entry name" value="Piwi_ago-like"/>
    <property type="match status" value="1"/>
</dbReference>
<evidence type="ECO:0000256" key="4">
    <source>
        <dbReference type="ARBA" id="ARBA00022884"/>
    </source>
</evidence>
<evidence type="ECO:0000256" key="7">
    <source>
        <dbReference type="SAM" id="MobiDB-lite"/>
    </source>
</evidence>
<dbReference type="PANTHER" id="PTHR22891">
    <property type="entry name" value="EUKARYOTIC TRANSLATION INITIATION FACTOR 2C"/>
    <property type="match status" value="1"/>
</dbReference>
<dbReference type="Gene3D" id="3.40.50.2300">
    <property type="match status" value="1"/>
</dbReference>
<evidence type="ECO:0000259" key="9">
    <source>
        <dbReference type="PROSITE" id="PS50822"/>
    </source>
</evidence>
<dbReference type="EMBL" id="JARAOO010000005">
    <property type="protein sequence ID" value="KAJ7969268.1"/>
    <property type="molecule type" value="Genomic_DNA"/>
</dbReference>
<dbReference type="KEGG" id="qsa:O6P43_013254"/>
<reference evidence="10" key="1">
    <citation type="journal article" date="2023" name="Science">
        <title>Elucidation of the pathway for biosynthesis of saponin adjuvants from the soapbark tree.</title>
        <authorList>
            <person name="Reed J."/>
            <person name="Orme A."/>
            <person name="El-Demerdash A."/>
            <person name="Owen C."/>
            <person name="Martin L.B.B."/>
            <person name="Misra R.C."/>
            <person name="Kikuchi S."/>
            <person name="Rejzek M."/>
            <person name="Martin A.C."/>
            <person name="Harkess A."/>
            <person name="Leebens-Mack J."/>
            <person name="Louveau T."/>
            <person name="Stephenson M.J."/>
            <person name="Osbourn A."/>
        </authorList>
    </citation>
    <scope>NUCLEOTIDE SEQUENCE</scope>
    <source>
        <strain evidence="10">S10</strain>
    </source>
</reference>